<dbReference type="Proteomes" id="UP000095009">
    <property type="component" value="Unassembled WGS sequence"/>
</dbReference>
<evidence type="ECO:0000256" key="2">
    <source>
        <dbReference type="ARBA" id="ARBA00022692"/>
    </source>
</evidence>
<feature type="region of interest" description="Disordered" evidence="5">
    <location>
        <begin position="428"/>
        <end position="449"/>
    </location>
</feature>
<feature type="transmembrane region" description="Helical" evidence="6">
    <location>
        <begin position="327"/>
        <end position="348"/>
    </location>
</feature>
<keyword evidence="4 6" id="KW-0472">Membrane</keyword>
<evidence type="ECO:0000256" key="1">
    <source>
        <dbReference type="ARBA" id="ARBA00004141"/>
    </source>
</evidence>
<keyword evidence="2 6" id="KW-0812">Transmembrane</keyword>
<reference evidence="7 8" key="1">
    <citation type="journal article" date="2016" name="Proc. Natl. Acad. Sci. U.S.A.">
        <title>Comparative genomics of biotechnologically important yeasts.</title>
        <authorList>
            <person name="Riley R."/>
            <person name="Haridas S."/>
            <person name="Wolfe K.H."/>
            <person name="Lopes M.R."/>
            <person name="Hittinger C.T."/>
            <person name="Goeker M."/>
            <person name="Salamov A.A."/>
            <person name="Wisecaver J.H."/>
            <person name="Long T.M."/>
            <person name="Calvey C.H."/>
            <person name="Aerts A.L."/>
            <person name="Barry K.W."/>
            <person name="Choi C."/>
            <person name="Clum A."/>
            <person name="Coughlan A.Y."/>
            <person name="Deshpande S."/>
            <person name="Douglass A.P."/>
            <person name="Hanson S.J."/>
            <person name="Klenk H.-P."/>
            <person name="LaButti K.M."/>
            <person name="Lapidus A."/>
            <person name="Lindquist E.A."/>
            <person name="Lipzen A.M."/>
            <person name="Meier-Kolthoff J.P."/>
            <person name="Ohm R.A."/>
            <person name="Otillar R.P."/>
            <person name="Pangilinan J.L."/>
            <person name="Peng Y."/>
            <person name="Rokas A."/>
            <person name="Rosa C.A."/>
            <person name="Scheuner C."/>
            <person name="Sibirny A.A."/>
            <person name="Slot J.C."/>
            <person name="Stielow J.B."/>
            <person name="Sun H."/>
            <person name="Kurtzman C.P."/>
            <person name="Blackwell M."/>
            <person name="Grigoriev I.V."/>
            <person name="Jeffries T.W."/>
        </authorList>
    </citation>
    <scope>NUCLEOTIDE SEQUENCE [LARGE SCALE GENOMIC DNA]</scope>
    <source>
        <strain evidence="7 8">DSM 6958</strain>
    </source>
</reference>
<dbReference type="OrthoDB" id="5393256at2759"/>
<dbReference type="STRING" id="857566.A0A1E3PJQ2"/>
<evidence type="ECO:0000256" key="6">
    <source>
        <dbReference type="SAM" id="Phobius"/>
    </source>
</evidence>
<name>A0A1E3PJQ2_9ASCO</name>
<feature type="transmembrane region" description="Helical" evidence="6">
    <location>
        <begin position="258"/>
        <end position="282"/>
    </location>
</feature>
<sequence>MDSSFFKKDNQALLAGVGSLAPSLTDSDVDLPLGGRALWEVPKTTSVSVCDMLIMPVNILVINHTKTLKFAEVPTGRWFSSLNLTEYINPDDVQNVYFAPVCYDGHLVSTYQLEKSQIADNIFHLVNPNCEICETDLDWHKEFRDGVVPLTMVMTACAALSWVIFASLAIVKRKNRKPWIFYISSLFSVVYFTLCLVHITRTLGDEYEQGFSDSSEILDNFSKNMDIKVFNVISIFTAYLCQVETVKRSVSRLKEKVLVHYIGILFSIVIIIINTILVFPPFSLQSDEYDILQVLSYLLHLSFNIFYCGLILIYGLTNYKVAYQPGLLILVSVSHGFMVLPILTFILAKLGYEAVGVETFTKTISYIVTPVIIWEWMDRVELSITRISKQSVLGKRIFEDEQFSKMDNYYYRSRSYIHDTNRESTPIGGFKTAGNITPKTADSTTTTTTSITVPTASTATPEIIDSHEITNKNEVGGSLPFSLRHAVLKLFHTSIPHPESTTVSLTTAPGSAILSSSPTPIPLTNIDPSASVLKGLNNFSEPSLSQSQDNLDNLHSVRAGKSFIMSSFLRITAFLGLSQVKSSPSSGTEYCETGIPATGLNQMESSLPHLTHTLRSSDDQV</sequence>
<comment type="subcellular location">
    <subcellularLocation>
        <location evidence="1">Membrane</location>
        <topology evidence="1">Multi-pass membrane protein</topology>
    </subcellularLocation>
</comment>
<feature type="transmembrane region" description="Helical" evidence="6">
    <location>
        <begin position="147"/>
        <end position="170"/>
    </location>
</feature>
<feature type="transmembrane region" description="Helical" evidence="6">
    <location>
        <begin position="229"/>
        <end position="246"/>
    </location>
</feature>
<gene>
    <name evidence="7" type="ORF">NADFUDRAFT_51758</name>
</gene>
<dbReference type="GO" id="GO:0005886">
    <property type="term" value="C:plasma membrane"/>
    <property type="evidence" value="ECO:0007669"/>
    <property type="project" value="TreeGrafter"/>
</dbReference>
<dbReference type="PANTHER" id="PTHR35779">
    <property type="entry name" value="PH-RESPONSE REGULATOR PROTEIN PALH/RIM21"/>
    <property type="match status" value="1"/>
</dbReference>
<proteinExistence type="predicted"/>
<organism evidence="7 8">
    <name type="scientific">Nadsonia fulvescens var. elongata DSM 6958</name>
    <dbReference type="NCBI Taxonomy" id="857566"/>
    <lineage>
        <taxon>Eukaryota</taxon>
        <taxon>Fungi</taxon>
        <taxon>Dikarya</taxon>
        <taxon>Ascomycota</taxon>
        <taxon>Saccharomycotina</taxon>
        <taxon>Dipodascomycetes</taxon>
        <taxon>Dipodascales</taxon>
        <taxon>Dipodascales incertae sedis</taxon>
        <taxon>Nadsonia</taxon>
    </lineage>
</organism>
<dbReference type="PANTHER" id="PTHR35779:SF2">
    <property type="entry name" value="PROTEIN DFG16"/>
    <property type="match status" value="1"/>
</dbReference>
<accession>A0A1E3PJQ2</accession>
<evidence type="ECO:0000256" key="3">
    <source>
        <dbReference type="ARBA" id="ARBA00022989"/>
    </source>
</evidence>
<evidence type="ECO:0000256" key="5">
    <source>
        <dbReference type="SAM" id="MobiDB-lite"/>
    </source>
</evidence>
<dbReference type="GO" id="GO:0071467">
    <property type="term" value="P:cellular response to pH"/>
    <property type="evidence" value="ECO:0007669"/>
    <property type="project" value="TreeGrafter"/>
</dbReference>
<evidence type="ECO:0000256" key="4">
    <source>
        <dbReference type="ARBA" id="ARBA00023136"/>
    </source>
</evidence>
<dbReference type="AlphaFoldDB" id="A0A1E3PJQ2"/>
<evidence type="ECO:0000313" key="7">
    <source>
        <dbReference type="EMBL" id="ODQ65162.1"/>
    </source>
</evidence>
<keyword evidence="3 6" id="KW-1133">Transmembrane helix</keyword>
<dbReference type="InterPro" id="IPR014844">
    <property type="entry name" value="PalH"/>
</dbReference>
<protein>
    <recommendedName>
        <fullName evidence="9">PalH-domain-containing protein</fullName>
    </recommendedName>
</protein>
<evidence type="ECO:0000313" key="8">
    <source>
        <dbReference type="Proteomes" id="UP000095009"/>
    </source>
</evidence>
<feature type="transmembrane region" description="Helical" evidence="6">
    <location>
        <begin position="294"/>
        <end position="315"/>
    </location>
</feature>
<feature type="compositionally biased region" description="Low complexity" evidence="5">
    <location>
        <begin position="437"/>
        <end position="449"/>
    </location>
</feature>
<keyword evidence="8" id="KW-1185">Reference proteome</keyword>
<dbReference type="EMBL" id="KV454410">
    <property type="protein sequence ID" value="ODQ65162.1"/>
    <property type="molecule type" value="Genomic_DNA"/>
</dbReference>
<feature type="transmembrane region" description="Helical" evidence="6">
    <location>
        <begin position="179"/>
        <end position="199"/>
    </location>
</feature>
<evidence type="ECO:0008006" key="9">
    <source>
        <dbReference type="Google" id="ProtNLM"/>
    </source>
</evidence>
<dbReference type="Pfam" id="PF08733">
    <property type="entry name" value="PalH"/>
    <property type="match status" value="1"/>
</dbReference>